<keyword evidence="8" id="KW-0808">Transferase</keyword>
<dbReference type="InterPro" id="IPR013785">
    <property type="entry name" value="Aldolase_TIM"/>
</dbReference>
<dbReference type="AlphaFoldDB" id="A0AAV9IPB7"/>
<dbReference type="InterPro" id="IPR013709">
    <property type="entry name" value="2-isopropylmalate_synth_dimer"/>
</dbReference>
<dbReference type="PANTHER" id="PTHR43538">
    <property type="entry name" value="ALPHA-IPM SYNTHASE/HOMOCITRATE SYNTHASE"/>
    <property type="match status" value="1"/>
</dbReference>
<evidence type="ECO:0000313" key="14">
    <source>
        <dbReference type="Proteomes" id="UP001301350"/>
    </source>
</evidence>
<dbReference type="Gene3D" id="3.20.20.70">
    <property type="entry name" value="Aldolase class I"/>
    <property type="match status" value="1"/>
</dbReference>
<sequence>MLPDCVTDGMAFVTLCPTRASRSLCKTRLPSTVTRHSRLGRWRRPRHPRPLRCTASASSAPQSQRTASLDALIYDTTLRDGTQGEGVSLSCQDKLSIARELDQRLGVAYIECGWPGSNPKDAEFFMRARAELTPHLRHAQLVAFGATRYKNTTCAADKQVQALLEAHTPVVTIVGKASEFHVTQILGTTLDENLAMIRETVAFLRAAGRQVMLDAEHFFDGYFQNAEYALECLGVAADAGASAVVLCDTNGGSVPWDVQRITERVRQFLEERYASTLSLPTPRIGIHCHNDMEMAVANTLAAVRGGAIIVQGCINGYGERTGNASLTSVIPALQLRLGRTVLPPPTTERLAQLTGVSRFVDELANRPHVPWRPFVGECAFAHKGGLHVAAFLKHPVSYQFVDPAAVGNRPRVLVSELSGRGNILTKVRQMDVGFDENDPVWRKRLAQVLERVKALENKGFTFEAADASLEMLVWRASPSYVPPFELVDFSVFIGNKRVLFVNHEGCFVTEDGASATGSDILAHMSASSSAPAMQRGNGTNAWSSLSGGPLFVSPANLADAAAQSARDLTADPAVAVFRNETHTQAVIKMVVGSARPIMEVAEGNGPVDAVNRALRKALAPHFLALDAVTLDDYKVRILDAESATAAITRVLVSFRDSRSSRVFTTVSSDANIIVASVNALVDGLEYAVLRATDAGTRHRQHEVET</sequence>
<evidence type="ECO:0000256" key="8">
    <source>
        <dbReference type="ARBA" id="ARBA00022679"/>
    </source>
</evidence>
<dbReference type="Pfam" id="PF00682">
    <property type="entry name" value="HMGL-like"/>
    <property type="match status" value="1"/>
</dbReference>
<keyword evidence="7" id="KW-0412">Isoleucine biosynthesis</keyword>
<reference evidence="13 14" key="1">
    <citation type="submission" date="2022-07" db="EMBL/GenBank/DDBJ databases">
        <title>Genome-wide signatures of adaptation to extreme environments.</title>
        <authorList>
            <person name="Cho C.H."/>
            <person name="Yoon H.S."/>
        </authorList>
    </citation>
    <scope>NUCLEOTIDE SEQUENCE [LARGE SCALE GENOMIC DNA]</scope>
    <source>
        <strain evidence="13 14">DBV 063 E5</strain>
    </source>
</reference>
<name>A0AAV9IPB7_CYACA</name>
<evidence type="ECO:0000256" key="5">
    <source>
        <dbReference type="ARBA" id="ARBA00022325"/>
    </source>
</evidence>
<dbReference type="Gene3D" id="3.30.160.270">
    <property type="match status" value="1"/>
</dbReference>
<dbReference type="InterPro" id="IPR036230">
    <property type="entry name" value="LeuA_allosteric_dom_sf"/>
</dbReference>
<dbReference type="EC" id="2.3.3.13" evidence="4"/>
<feature type="compositionally biased region" description="Polar residues" evidence="11">
    <location>
        <begin position="55"/>
        <end position="64"/>
    </location>
</feature>
<dbReference type="SUPFAM" id="SSF110921">
    <property type="entry name" value="2-isopropylmalate synthase LeuA, allosteric (dimerisation) domain"/>
    <property type="match status" value="1"/>
</dbReference>
<evidence type="ECO:0000313" key="13">
    <source>
        <dbReference type="EMBL" id="KAK4534051.1"/>
    </source>
</evidence>
<evidence type="ECO:0000256" key="3">
    <source>
        <dbReference type="ARBA" id="ARBA00006154"/>
    </source>
</evidence>
<dbReference type="Pfam" id="PF08502">
    <property type="entry name" value="LeuA_dimer"/>
    <property type="match status" value="1"/>
</dbReference>
<keyword evidence="9" id="KW-0100">Branched-chain amino acid biosynthesis</keyword>
<dbReference type="PANTHER" id="PTHR43538:SF1">
    <property type="entry name" value="(R)-CITRAMALATE SYNTHASE"/>
    <property type="match status" value="1"/>
</dbReference>
<dbReference type="SMART" id="SM00917">
    <property type="entry name" value="LeuA_dimer"/>
    <property type="match status" value="1"/>
</dbReference>
<dbReference type="EC" id="2.3.3.21" evidence="10"/>
<dbReference type="InterPro" id="IPR002034">
    <property type="entry name" value="AIPM/Hcit_synth_CS"/>
</dbReference>
<evidence type="ECO:0000256" key="10">
    <source>
        <dbReference type="ARBA" id="ARBA00034330"/>
    </source>
</evidence>
<evidence type="ECO:0000259" key="12">
    <source>
        <dbReference type="PROSITE" id="PS50991"/>
    </source>
</evidence>
<proteinExistence type="inferred from homology"/>
<dbReference type="GO" id="GO:0043714">
    <property type="term" value="F:(R)-citramalate synthase activity"/>
    <property type="evidence" value="ECO:0007669"/>
    <property type="project" value="UniProtKB-EC"/>
</dbReference>
<evidence type="ECO:0000256" key="4">
    <source>
        <dbReference type="ARBA" id="ARBA00012973"/>
    </source>
</evidence>
<dbReference type="InterPro" id="IPR000891">
    <property type="entry name" value="PYR_CT"/>
</dbReference>
<dbReference type="PROSITE" id="PS50991">
    <property type="entry name" value="PYR_CT"/>
    <property type="match status" value="1"/>
</dbReference>
<comment type="caution">
    <text evidence="13">The sequence shown here is derived from an EMBL/GenBank/DDBJ whole genome shotgun (WGS) entry which is preliminary data.</text>
</comment>
<protein>
    <recommendedName>
        <fullName evidence="5">(R)-citramalate synthase</fullName>
        <ecNumber evidence="4">2.3.3.13</ecNumber>
        <ecNumber evidence="10">2.3.3.21</ecNumber>
    </recommendedName>
</protein>
<evidence type="ECO:0000256" key="7">
    <source>
        <dbReference type="ARBA" id="ARBA00022624"/>
    </source>
</evidence>
<feature type="region of interest" description="Disordered" evidence="11">
    <location>
        <begin position="42"/>
        <end position="64"/>
    </location>
</feature>
<feature type="domain" description="Pyruvate carboxyltransferase" evidence="12">
    <location>
        <begin position="71"/>
        <end position="351"/>
    </location>
</feature>
<comment type="pathway">
    <text evidence="2">Amino-acid biosynthesis; L-isoleucine biosynthesis; 2-oxobutanoate from pyruvate: step 1/3.</text>
</comment>
<evidence type="ECO:0000256" key="1">
    <source>
        <dbReference type="ARBA" id="ARBA00004229"/>
    </source>
</evidence>
<dbReference type="Pfam" id="PF22617">
    <property type="entry name" value="HCS_D2"/>
    <property type="match status" value="1"/>
</dbReference>
<evidence type="ECO:0000256" key="11">
    <source>
        <dbReference type="SAM" id="MobiDB-lite"/>
    </source>
</evidence>
<comment type="subcellular location">
    <subcellularLocation>
        <location evidence="1">Plastid</location>
        <location evidence="1">Chloroplast</location>
    </subcellularLocation>
</comment>
<dbReference type="GO" id="GO:0009097">
    <property type="term" value="P:isoleucine biosynthetic process"/>
    <property type="evidence" value="ECO:0007669"/>
    <property type="project" value="UniProtKB-KW"/>
</dbReference>
<dbReference type="InterPro" id="IPR005675">
    <property type="entry name" value="Citramal_synthase"/>
</dbReference>
<dbReference type="CDD" id="cd07941">
    <property type="entry name" value="DRE_TIM_LeuA3"/>
    <property type="match status" value="1"/>
</dbReference>
<gene>
    <name evidence="13" type="ORF">CDCA_CDCA01G0076</name>
</gene>
<dbReference type="NCBIfam" id="TIGR00977">
    <property type="entry name" value="citramal_synth"/>
    <property type="match status" value="1"/>
</dbReference>
<comment type="similarity">
    <text evidence="3">Belongs to the alpha-IPM synthase/homocitrate synthase family.</text>
</comment>
<dbReference type="PROSITE" id="PS00815">
    <property type="entry name" value="AIPM_HOMOCIT_SYNTH_1"/>
    <property type="match status" value="1"/>
</dbReference>
<dbReference type="GO" id="GO:0009507">
    <property type="term" value="C:chloroplast"/>
    <property type="evidence" value="ECO:0007669"/>
    <property type="project" value="UniProtKB-SubCell"/>
</dbReference>
<accession>A0AAV9IPB7</accession>
<evidence type="ECO:0000256" key="9">
    <source>
        <dbReference type="ARBA" id="ARBA00023304"/>
    </source>
</evidence>
<dbReference type="Proteomes" id="UP001301350">
    <property type="component" value="Unassembled WGS sequence"/>
</dbReference>
<keyword evidence="6" id="KW-0028">Amino-acid biosynthesis</keyword>
<dbReference type="InterPro" id="IPR054691">
    <property type="entry name" value="LeuA/HCS_post-cat"/>
</dbReference>
<keyword evidence="14" id="KW-1185">Reference proteome</keyword>
<dbReference type="Gene3D" id="1.10.238.260">
    <property type="match status" value="1"/>
</dbReference>
<evidence type="ECO:0000256" key="6">
    <source>
        <dbReference type="ARBA" id="ARBA00022605"/>
    </source>
</evidence>
<evidence type="ECO:0000256" key="2">
    <source>
        <dbReference type="ARBA" id="ARBA00004743"/>
    </source>
</evidence>
<dbReference type="GO" id="GO:0003852">
    <property type="term" value="F:2-isopropylmalate synthase activity"/>
    <property type="evidence" value="ECO:0007669"/>
    <property type="project" value="UniProtKB-EC"/>
</dbReference>
<dbReference type="SUPFAM" id="SSF51569">
    <property type="entry name" value="Aldolase"/>
    <property type="match status" value="1"/>
</dbReference>
<organism evidence="13 14">
    <name type="scientific">Cyanidium caldarium</name>
    <name type="common">Red alga</name>
    <dbReference type="NCBI Taxonomy" id="2771"/>
    <lineage>
        <taxon>Eukaryota</taxon>
        <taxon>Rhodophyta</taxon>
        <taxon>Bangiophyceae</taxon>
        <taxon>Cyanidiales</taxon>
        <taxon>Cyanidiaceae</taxon>
        <taxon>Cyanidium</taxon>
    </lineage>
</organism>
<dbReference type="GO" id="GO:0009098">
    <property type="term" value="P:L-leucine biosynthetic process"/>
    <property type="evidence" value="ECO:0007669"/>
    <property type="project" value="InterPro"/>
</dbReference>
<dbReference type="EMBL" id="JANCYW010000001">
    <property type="protein sequence ID" value="KAK4534051.1"/>
    <property type="molecule type" value="Genomic_DNA"/>
</dbReference>